<feature type="compositionally biased region" description="Basic and acidic residues" evidence="1">
    <location>
        <begin position="60"/>
        <end position="71"/>
    </location>
</feature>
<protein>
    <submittedName>
        <fullName evidence="2">Uncharacterized protein</fullName>
    </submittedName>
</protein>
<feature type="compositionally biased region" description="Acidic residues" evidence="1">
    <location>
        <begin position="1"/>
        <end position="28"/>
    </location>
</feature>
<comment type="caution">
    <text evidence="2">The sequence shown here is derived from an EMBL/GenBank/DDBJ whole genome shotgun (WGS) entry which is preliminary data.</text>
</comment>
<reference evidence="2" key="1">
    <citation type="submission" date="2018-11" db="EMBL/GenBank/DDBJ databases">
        <authorList>
            <consortium name="Pathogen Informatics"/>
        </authorList>
    </citation>
    <scope>NUCLEOTIDE SEQUENCE</scope>
</reference>
<feature type="region of interest" description="Disordered" evidence="1">
    <location>
        <begin position="1"/>
        <end position="107"/>
    </location>
</feature>
<dbReference type="AlphaFoldDB" id="A0A3S5AMZ3"/>
<dbReference type="EMBL" id="CAAALY010066454">
    <property type="protein sequence ID" value="VEL24197.1"/>
    <property type="molecule type" value="Genomic_DNA"/>
</dbReference>
<accession>A0A3S5AMZ3</accession>
<name>A0A3S5AMZ3_9PLAT</name>
<evidence type="ECO:0000313" key="2">
    <source>
        <dbReference type="EMBL" id="VEL24197.1"/>
    </source>
</evidence>
<proteinExistence type="predicted"/>
<dbReference type="Proteomes" id="UP000784294">
    <property type="component" value="Unassembled WGS sequence"/>
</dbReference>
<evidence type="ECO:0000313" key="3">
    <source>
        <dbReference type="Proteomes" id="UP000784294"/>
    </source>
</evidence>
<evidence type="ECO:0000256" key="1">
    <source>
        <dbReference type="SAM" id="MobiDB-lite"/>
    </source>
</evidence>
<organism evidence="2 3">
    <name type="scientific">Protopolystoma xenopodis</name>
    <dbReference type="NCBI Taxonomy" id="117903"/>
    <lineage>
        <taxon>Eukaryota</taxon>
        <taxon>Metazoa</taxon>
        <taxon>Spiralia</taxon>
        <taxon>Lophotrochozoa</taxon>
        <taxon>Platyhelminthes</taxon>
        <taxon>Monogenea</taxon>
        <taxon>Polyopisthocotylea</taxon>
        <taxon>Polystomatidea</taxon>
        <taxon>Polystomatidae</taxon>
        <taxon>Protopolystoma</taxon>
    </lineage>
</organism>
<keyword evidence="3" id="KW-1185">Reference proteome</keyword>
<sequence length="155" mass="17160">MIINFDDADDIDDANGYSDDEDEGEGDAEEAKADECGPMDKWLHARRLSSMGDELNGNEVGKDSRKNKEVDNGDDNLSNPLSGVESGEGLGSEHDKPNSVEENSNEVTLSMDSEPYTEVCITGTFHIPLFYSNVFDHPIYLPLDKVLGRLKWCKD</sequence>
<gene>
    <name evidence="2" type="ORF">PXEA_LOCUS17637</name>
</gene>